<keyword evidence="1" id="KW-1133">Transmembrane helix</keyword>
<keyword evidence="1" id="KW-0472">Membrane</keyword>
<name>A0A0B5QGD6_CLOBE</name>
<dbReference type="Proteomes" id="UP000031866">
    <property type="component" value="Chromosome"/>
</dbReference>
<feature type="transmembrane region" description="Helical" evidence="1">
    <location>
        <begin position="41"/>
        <end position="62"/>
    </location>
</feature>
<organism evidence="2 3">
    <name type="scientific">Clostridium beijerinckii</name>
    <name type="common">Clostridium MP</name>
    <dbReference type="NCBI Taxonomy" id="1520"/>
    <lineage>
        <taxon>Bacteria</taxon>
        <taxon>Bacillati</taxon>
        <taxon>Bacillota</taxon>
        <taxon>Clostridia</taxon>
        <taxon>Eubacteriales</taxon>
        <taxon>Clostridiaceae</taxon>
        <taxon>Clostridium</taxon>
    </lineage>
</organism>
<gene>
    <name evidence="2" type="ORF">LF65_04886</name>
</gene>
<dbReference type="OrthoDB" id="1911012at2"/>
<evidence type="ECO:0000313" key="3">
    <source>
        <dbReference type="Proteomes" id="UP000031866"/>
    </source>
</evidence>
<keyword evidence="1" id="KW-0812">Transmembrane</keyword>
<sequence length="172" mass="19498">MKQDKNYLSAILIVAATGFSLFIIMQNFLTKTNERGVSAGLPLMIPTLALLIPLAIIIITMISREVRYKKALSNGVKSVGLIRKVTETGKKHSRKLEEVKLELDVLEQNGNKFLGEVTTGIRYSELEFLKEGEPVPVIYKLDNKQEILIDRRPNVNELKDKINNYKTQNNIK</sequence>
<dbReference type="EMBL" id="CP010086">
    <property type="protein sequence ID" value="AJH01415.1"/>
    <property type="molecule type" value="Genomic_DNA"/>
</dbReference>
<reference evidence="3" key="1">
    <citation type="submission" date="2014-12" db="EMBL/GenBank/DDBJ databases">
        <title>Genome sequence of Clostridium beijerinckii strain 59B.</title>
        <authorList>
            <person name="Little G.T."/>
            <person name="Minton N.P."/>
        </authorList>
    </citation>
    <scope>NUCLEOTIDE SEQUENCE [LARGE SCALE GENOMIC DNA]</scope>
    <source>
        <strain evidence="3">59B</strain>
    </source>
</reference>
<protein>
    <submittedName>
        <fullName evidence="2">Uncharacterized protein</fullName>
    </submittedName>
</protein>
<dbReference type="AlphaFoldDB" id="A0A0B5QGD6"/>
<proteinExistence type="predicted"/>
<feature type="transmembrane region" description="Helical" evidence="1">
    <location>
        <begin position="7"/>
        <end position="29"/>
    </location>
</feature>
<dbReference type="RefSeq" id="WP_041899843.1">
    <property type="nucleotide sequence ID" value="NZ_CP010086.2"/>
</dbReference>
<evidence type="ECO:0000313" key="2">
    <source>
        <dbReference type="EMBL" id="AJH01415.1"/>
    </source>
</evidence>
<accession>A0A0B5QGD6</accession>
<evidence type="ECO:0000256" key="1">
    <source>
        <dbReference type="SAM" id="Phobius"/>
    </source>
</evidence>
<dbReference type="KEGG" id="cbei:LF65_04886"/>